<evidence type="ECO:0000313" key="2">
    <source>
        <dbReference type="EMBL" id="ETV97493.1"/>
    </source>
</evidence>
<accession>A0A024TU04</accession>
<dbReference type="VEuPathDB" id="FungiDB:H310_09418"/>
<protein>
    <submittedName>
        <fullName evidence="2">Uncharacterized protein</fullName>
    </submittedName>
</protein>
<dbReference type="eggNOG" id="ENOG502QRNX">
    <property type="taxonomic scope" value="Eukaryota"/>
</dbReference>
<dbReference type="AlphaFoldDB" id="A0A024TU04"/>
<dbReference type="PANTHER" id="PTHR31245:SF20">
    <property type="entry name" value="F18B13.13 PROTEIN"/>
    <property type="match status" value="1"/>
</dbReference>
<reference evidence="2" key="1">
    <citation type="submission" date="2013-12" db="EMBL/GenBank/DDBJ databases">
        <title>The Genome Sequence of Aphanomyces invadans NJM9701.</title>
        <authorList>
            <consortium name="The Broad Institute Genomics Platform"/>
            <person name="Russ C."/>
            <person name="Tyler B."/>
            <person name="van West P."/>
            <person name="Dieguez-Uribeondo J."/>
            <person name="Young S.K."/>
            <person name="Zeng Q."/>
            <person name="Gargeya S."/>
            <person name="Fitzgerald M."/>
            <person name="Abouelleil A."/>
            <person name="Alvarado L."/>
            <person name="Chapman S.B."/>
            <person name="Gainer-Dewar J."/>
            <person name="Goldberg J."/>
            <person name="Griggs A."/>
            <person name="Gujja S."/>
            <person name="Hansen M."/>
            <person name="Howarth C."/>
            <person name="Imamovic A."/>
            <person name="Ireland A."/>
            <person name="Larimer J."/>
            <person name="McCowan C."/>
            <person name="Murphy C."/>
            <person name="Pearson M."/>
            <person name="Poon T.W."/>
            <person name="Priest M."/>
            <person name="Roberts A."/>
            <person name="Saif S."/>
            <person name="Shea T."/>
            <person name="Sykes S."/>
            <person name="Wortman J."/>
            <person name="Nusbaum C."/>
            <person name="Birren B."/>
        </authorList>
    </citation>
    <scope>NUCLEOTIDE SEQUENCE [LARGE SCALE GENOMIC DNA]</scope>
    <source>
        <strain evidence="2">NJM9701</strain>
    </source>
</reference>
<dbReference type="RefSeq" id="XP_008873702.1">
    <property type="nucleotide sequence ID" value="XM_008875480.1"/>
</dbReference>
<dbReference type="PANTHER" id="PTHR31245">
    <property type="entry name" value="UBIQUITIN SYSTEM COMPONENT CUE PROTEIN"/>
    <property type="match status" value="1"/>
</dbReference>
<proteinExistence type="predicted"/>
<evidence type="ECO:0000256" key="1">
    <source>
        <dbReference type="SAM" id="Coils"/>
    </source>
</evidence>
<organism evidence="2">
    <name type="scientific">Aphanomyces invadans</name>
    <dbReference type="NCBI Taxonomy" id="157072"/>
    <lineage>
        <taxon>Eukaryota</taxon>
        <taxon>Sar</taxon>
        <taxon>Stramenopiles</taxon>
        <taxon>Oomycota</taxon>
        <taxon>Saprolegniomycetes</taxon>
        <taxon>Saprolegniales</taxon>
        <taxon>Verrucalvaceae</taxon>
        <taxon>Aphanomyces</taxon>
    </lineage>
</organism>
<dbReference type="EMBL" id="KI913972">
    <property type="protein sequence ID" value="ETV97493.1"/>
    <property type="molecule type" value="Genomic_DNA"/>
</dbReference>
<dbReference type="GeneID" id="20086468"/>
<sequence length="188" mass="21766">MASMTVSPHSTRESLKRTRMVASPIDSGFPVINEDASARLIKRRCIPQDVPCEDDLPKYTQRQFEYIEQVKISDLNRLRTECEQILLRKDKEMQEMRIALDRLRETCMGQAKEFEKIQAENKILRRAVTIQNQQKEEATQENAALKQLAVQAADHIKRLEQTNYALRVHLHTSSNDHGTSSHFSPDVY</sequence>
<gene>
    <name evidence="2" type="ORF">H310_09418</name>
</gene>
<keyword evidence="1" id="KW-0175">Coiled coil</keyword>
<feature type="coiled-coil region" evidence="1">
    <location>
        <begin position="75"/>
        <end position="162"/>
    </location>
</feature>
<dbReference type="OrthoDB" id="440455at2759"/>
<name>A0A024TU04_9STRA</name>